<comment type="caution">
    <text evidence="4">The sequence shown here is derived from an EMBL/GenBank/DDBJ whole genome shotgun (WGS) entry which is preliminary data.</text>
</comment>
<dbReference type="SMART" id="SM00829">
    <property type="entry name" value="PKS_ER"/>
    <property type="match status" value="1"/>
</dbReference>
<feature type="domain" description="Enoyl reductase (ER)" evidence="3">
    <location>
        <begin position="8"/>
        <end position="354"/>
    </location>
</feature>
<dbReference type="InterPro" id="IPR013154">
    <property type="entry name" value="ADH-like_N"/>
</dbReference>
<accession>A0ABV9EXL9</accession>
<dbReference type="SUPFAM" id="SSF51735">
    <property type="entry name" value="NAD(P)-binding Rossmann-fold domains"/>
    <property type="match status" value="1"/>
</dbReference>
<dbReference type="InterPro" id="IPR020843">
    <property type="entry name" value="ER"/>
</dbReference>
<dbReference type="EMBL" id="JBHSFZ010000001">
    <property type="protein sequence ID" value="MFC4592734.1"/>
    <property type="molecule type" value="Genomic_DNA"/>
</dbReference>
<protein>
    <submittedName>
        <fullName evidence="4">Zinc-binding dehydrogenase</fullName>
    </submittedName>
</protein>
<dbReference type="Pfam" id="PF00107">
    <property type="entry name" value="ADH_zinc_N"/>
    <property type="match status" value="1"/>
</dbReference>
<reference evidence="5" key="1">
    <citation type="journal article" date="2019" name="Int. J. Syst. Evol. Microbiol.">
        <title>The Global Catalogue of Microorganisms (GCM) 10K type strain sequencing project: providing services to taxonomists for standard genome sequencing and annotation.</title>
        <authorList>
            <consortium name="The Broad Institute Genomics Platform"/>
            <consortium name="The Broad Institute Genome Sequencing Center for Infectious Disease"/>
            <person name="Wu L."/>
            <person name="Ma J."/>
        </authorList>
    </citation>
    <scope>NUCLEOTIDE SEQUENCE [LARGE SCALE GENOMIC DNA]</scope>
    <source>
        <strain evidence="5">NBRC 103632</strain>
    </source>
</reference>
<proteinExistence type="predicted"/>
<dbReference type="RefSeq" id="WP_066525182.1">
    <property type="nucleotide sequence ID" value="NZ_JBHSFZ010000001.1"/>
</dbReference>
<evidence type="ECO:0000256" key="1">
    <source>
        <dbReference type="ARBA" id="ARBA00022857"/>
    </source>
</evidence>
<evidence type="ECO:0000256" key="2">
    <source>
        <dbReference type="ARBA" id="ARBA00023002"/>
    </source>
</evidence>
<dbReference type="InterPro" id="IPR011032">
    <property type="entry name" value="GroES-like_sf"/>
</dbReference>
<keyword evidence="1" id="KW-0521">NADP</keyword>
<evidence type="ECO:0000313" key="5">
    <source>
        <dbReference type="Proteomes" id="UP001595957"/>
    </source>
</evidence>
<dbReference type="SUPFAM" id="SSF50129">
    <property type="entry name" value="GroES-like"/>
    <property type="match status" value="1"/>
</dbReference>
<dbReference type="PANTHER" id="PTHR48106">
    <property type="entry name" value="QUINONE OXIDOREDUCTASE PIG3-RELATED"/>
    <property type="match status" value="1"/>
</dbReference>
<keyword evidence="5" id="KW-1185">Reference proteome</keyword>
<gene>
    <name evidence="4" type="ORF">ACFO3E_00795</name>
</gene>
<dbReference type="PANTHER" id="PTHR48106:SF18">
    <property type="entry name" value="QUINONE OXIDOREDUCTASE PIG3"/>
    <property type="match status" value="1"/>
</dbReference>
<dbReference type="Gene3D" id="3.90.180.10">
    <property type="entry name" value="Medium-chain alcohol dehydrogenases, catalytic domain"/>
    <property type="match status" value="1"/>
</dbReference>
<sequence>MSGTRGLKLLSTLHADGRLIVELAEEAFPAPKGNEVLVRVEAAPINPSDLGLLFPAADLENADYSGDRVIAPMSDAALRAMAGRVGQAMEVGNEGAGTVIAAGDAPDAQALLGKRVALIAGGMFAQYRLVQAGACIALPDDVTAEQGAAAFVNPLTALGFVETMRREGHRAIIHTAAASNLGQMLVRICQEDGVPLVNIVRNEAQVAILRDLGADIVLDSSKDDFAAQLQGAIAATGATIAFDAIGGGTLVSQILHAMELAAAKDAPYSRYGSDSPKQAYIYGMLDTSPTILTRSFGFSWNVGGWLLFPFLQSAGADTAQRMRQRVLDSLTTTFASHYKARISLRDALARDAVLTYNARRTGEKYLIVPN</sequence>
<dbReference type="Pfam" id="PF08240">
    <property type="entry name" value="ADH_N"/>
    <property type="match status" value="1"/>
</dbReference>
<dbReference type="Proteomes" id="UP001595957">
    <property type="component" value="Unassembled WGS sequence"/>
</dbReference>
<keyword evidence="2" id="KW-0560">Oxidoreductase</keyword>
<evidence type="ECO:0000259" key="3">
    <source>
        <dbReference type="SMART" id="SM00829"/>
    </source>
</evidence>
<evidence type="ECO:0000313" key="4">
    <source>
        <dbReference type="EMBL" id="MFC4592734.1"/>
    </source>
</evidence>
<dbReference type="CDD" id="cd08291">
    <property type="entry name" value="ETR_like_1"/>
    <property type="match status" value="1"/>
</dbReference>
<dbReference type="InterPro" id="IPR036291">
    <property type="entry name" value="NAD(P)-bd_dom_sf"/>
</dbReference>
<dbReference type="Gene3D" id="3.40.50.720">
    <property type="entry name" value="NAD(P)-binding Rossmann-like Domain"/>
    <property type="match status" value="1"/>
</dbReference>
<dbReference type="InterPro" id="IPR013149">
    <property type="entry name" value="ADH-like_C"/>
</dbReference>
<organism evidence="4 5">
    <name type="scientific">Sphingobium tyrosinilyticum</name>
    <dbReference type="NCBI Taxonomy" id="2715436"/>
    <lineage>
        <taxon>Bacteria</taxon>
        <taxon>Pseudomonadati</taxon>
        <taxon>Pseudomonadota</taxon>
        <taxon>Alphaproteobacteria</taxon>
        <taxon>Sphingomonadales</taxon>
        <taxon>Sphingomonadaceae</taxon>
        <taxon>Sphingobium</taxon>
    </lineage>
</organism>
<name>A0ABV9EXL9_9SPHN</name>